<dbReference type="STRING" id="268739.Nmlp_2617"/>
<evidence type="ECO:0000313" key="3">
    <source>
        <dbReference type="EMBL" id="CCQ36774.1"/>
    </source>
</evidence>
<feature type="domain" description="Helix-hairpin-helix DNA-binding motif class 1" evidence="2">
    <location>
        <begin position="168"/>
        <end position="185"/>
    </location>
</feature>
<dbReference type="Pfam" id="PF13482">
    <property type="entry name" value="RNase_H_2"/>
    <property type="match status" value="1"/>
</dbReference>
<dbReference type="GO" id="GO:0000166">
    <property type="term" value="F:nucleotide binding"/>
    <property type="evidence" value="ECO:0007669"/>
    <property type="project" value="InterPro"/>
</dbReference>
<dbReference type="eggNOG" id="arCOG03131">
    <property type="taxonomic scope" value="Archaea"/>
</dbReference>
<sequence length="449" mass="49541">MTRLTDVPVVDPSQSASYHIVEDLNILFAMVPTPDHLPPRPTDVPRESIKNGGLAGVERCYVVSDCLELTIDPHHRETRLEGIDRYLDSLPGSWVDESIVTHVSTGLRAEYQTRYEVATDTYLIHGAGPPTSSVGAAIDENERPLIELSVYSNGAIRIETHDPTNFGLQGLEGIGPTKAERLREHGFNSRDAIAGTTPKELAKIRGFGEKTATAVHTSATAIATGEVIQRDGGALPNGDPVFIDIETNGLNGEIAWLVGVLDGGSEEGHYLSFRQREHDDPTEHVDAFMSWLTGVARGRPVIAWNGYNFDFPIIKHHLERDAPEWVADWESRYQFDPLYYATTQGHATLPARSNRLEAVAAALGWVSTTTGVDGSTAAREYNTWRQTADQPDGYQPDWERLEAYCEDDVRALATIYESLQDVSRRPSGTETPRNRTGEQSRQGSLSDFS</sequence>
<organism evidence="3 4">
    <name type="scientific">Natronomonas moolapensis (strain DSM 18674 / CECT 7526 / JCM 14361 / 8.8.11)</name>
    <dbReference type="NCBI Taxonomy" id="268739"/>
    <lineage>
        <taxon>Archaea</taxon>
        <taxon>Methanobacteriati</taxon>
        <taxon>Methanobacteriota</taxon>
        <taxon>Stenosarchaea group</taxon>
        <taxon>Halobacteria</taxon>
        <taxon>Halobacteriales</taxon>
        <taxon>Natronomonadaceae</taxon>
        <taxon>Natronomonas</taxon>
    </lineage>
</organism>
<dbReference type="AlphaFoldDB" id="M1XKZ1"/>
<dbReference type="SUPFAM" id="SSF53098">
    <property type="entry name" value="Ribonuclease H-like"/>
    <property type="match status" value="1"/>
</dbReference>
<dbReference type="GO" id="GO:0006281">
    <property type="term" value="P:DNA repair"/>
    <property type="evidence" value="ECO:0007669"/>
    <property type="project" value="InterPro"/>
</dbReference>
<dbReference type="InterPro" id="IPR012337">
    <property type="entry name" value="RNaseH-like_sf"/>
</dbReference>
<dbReference type="GO" id="GO:0003677">
    <property type="term" value="F:DNA binding"/>
    <property type="evidence" value="ECO:0007669"/>
    <property type="project" value="InterPro"/>
</dbReference>
<evidence type="ECO:0000256" key="1">
    <source>
        <dbReference type="SAM" id="MobiDB-lite"/>
    </source>
</evidence>
<dbReference type="InterPro" id="IPR036397">
    <property type="entry name" value="RNaseH_sf"/>
</dbReference>
<dbReference type="InterPro" id="IPR003583">
    <property type="entry name" value="Hlx-hairpin-Hlx_DNA-bd_motif"/>
</dbReference>
<dbReference type="Gene3D" id="1.10.150.20">
    <property type="entry name" value="5' to 3' exonuclease, C-terminal subdomain"/>
    <property type="match status" value="1"/>
</dbReference>
<protein>
    <submittedName>
        <fullName evidence="3">Ribonuclease H domain protein</fullName>
    </submittedName>
</protein>
<accession>M1XKZ1</accession>
<feature type="domain" description="Helix-hairpin-helix DNA-binding motif class 1" evidence="2">
    <location>
        <begin position="199"/>
        <end position="218"/>
    </location>
</feature>
<name>M1XKZ1_NATM8</name>
<dbReference type="SUPFAM" id="SSF47794">
    <property type="entry name" value="Rad51 N-terminal domain-like"/>
    <property type="match status" value="1"/>
</dbReference>
<dbReference type="Pfam" id="PF14520">
    <property type="entry name" value="HHH_5"/>
    <property type="match status" value="1"/>
</dbReference>
<dbReference type="HOGENOM" id="CLU_039905_0_0_2"/>
<feature type="compositionally biased region" description="Polar residues" evidence="1">
    <location>
        <begin position="439"/>
        <end position="449"/>
    </location>
</feature>
<dbReference type="InterPro" id="IPR038720">
    <property type="entry name" value="YprB_RNase_H-like_dom"/>
</dbReference>
<dbReference type="KEGG" id="nmo:Nmlp_2617"/>
<reference evidence="3 4" key="1">
    <citation type="journal article" date="2013" name="Genome Announc.">
        <title>Genome of the haloarchaeon Natronomonas moolapensis, a neutrophilic member of a previously haloalkaliphilic genus.</title>
        <authorList>
            <person name="Dyall-Smith M.L."/>
            <person name="Pfeiffer F."/>
            <person name="Oberwinkler T."/>
            <person name="Klee K."/>
            <person name="Rampp M."/>
            <person name="Palm P."/>
            <person name="Gross K."/>
            <person name="Schuster S.C."/>
            <person name="Oesterhelt D."/>
        </authorList>
    </citation>
    <scope>NUCLEOTIDE SEQUENCE [LARGE SCALE GENOMIC DNA]</scope>
    <source>
        <strain evidence="4">DSM 18674 / JCM 14361 / 8.8.11</strain>
    </source>
</reference>
<dbReference type="SMART" id="SM00278">
    <property type="entry name" value="HhH1"/>
    <property type="match status" value="2"/>
</dbReference>
<proteinExistence type="predicted"/>
<keyword evidence="4" id="KW-1185">Reference proteome</keyword>
<dbReference type="EMBL" id="HF582854">
    <property type="protein sequence ID" value="CCQ36774.1"/>
    <property type="molecule type" value="Genomic_DNA"/>
</dbReference>
<feature type="region of interest" description="Disordered" evidence="1">
    <location>
        <begin position="420"/>
        <end position="449"/>
    </location>
</feature>
<evidence type="ECO:0000313" key="4">
    <source>
        <dbReference type="Proteomes" id="UP000011867"/>
    </source>
</evidence>
<dbReference type="InterPro" id="IPR010995">
    <property type="entry name" value="DNA_repair_Rad51/TF_NusA_a-hlx"/>
</dbReference>
<gene>
    <name evidence="3" type="ordered locus">Nmlp_2617</name>
</gene>
<dbReference type="Proteomes" id="UP000011867">
    <property type="component" value="Chromosome"/>
</dbReference>
<dbReference type="Gene3D" id="3.30.420.10">
    <property type="entry name" value="Ribonuclease H-like superfamily/Ribonuclease H"/>
    <property type="match status" value="1"/>
</dbReference>
<evidence type="ECO:0000259" key="2">
    <source>
        <dbReference type="SMART" id="SM00278"/>
    </source>
</evidence>